<proteinExistence type="predicted"/>
<dbReference type="Proteomes" id="UP001241656">
    <property type="component" value="Chromosome"/>
</dbReference>
<dbReference type="NCBIfam" id="NF041623">
    <property type="entry name" value="KwaB"/>
    <property type="match status" value="1"/>
</dbReference>
<evidence type="ECO:0000313" key="2">
    <source>
        <dbReference type="Proteomes" id="UP001241656"/>
    </source>
</evidence>
<reference evidence="1 2" key="1">
    <citation type="submission" date="2023-05" db="EMBL/GenBank/DDBJ databases">
        <title>Genomic insight into Chryseobacterium sp. wdc7 isolated forest soil (Gotjawal).</title>
        <authorList>
            <person name="Park S.-J."/>
        </authorList>
    </citation>
    <scope>NUCLEOTIDE SEQUENCE [LARGE SCALE GENOMIC DNA]</scope>
    <source>
        <strain evidence="2">wdc7</strain>
    </source>
</reference>
<name>A0ABY8RFS7_9FLAO</name>
<accession>A0ABY8RFS7</accession>
<organism evidence="1 2">
    <name type="scientific">Chryseobacterium gotjawalense</name>
    <dbReference type="NCBI Taxonomy" id="3042315"/>
    <lineage>
        <taxon>Bacteria</taxon>
        <taxon>Pseudomonadati</taxon>
        <taxon>Bacteroidota</taxon>
        <taxon>Flavobacteriia</taxon>
        <taxon>Flavobacteriales</taxon>
        <taxon>Weeksellaceae</taxon>
        <taxon>Chryseobacterium group</taxon>
        <taxon>Chryseobacterium</taxon>
    </lineage>
</organism>
<sequence>MTIDQLRSRLSFLNDANEHISLSMYLILKDGDIRFANLEETVRNELKNKFLAYLNGRINNDTELNYCNLTDYTDRKNTVCYYDLPEPLPGLQALNVVTTQEEQQEFSFIDDDFSNIEGFIFLIGNETKKIALYKKHYSLSLIKRDSSFVGLRKSATGLVKLESDILKVNETFEFLQVDNQVVVFSIKSLESSFGYTGILMRAAKTKFDLIQDAELIENVEELEELIQEKKYAKKIIKIKADTPVLALPFDRLRTFILGHPKLKRRLKFNDTQDRIKFHSKTSKELFLKLLSDSYLKSELTDLLYETDEKEQLSTEEID</sequence>
<dbReference type="Pfam" id="PF16162">
    <property type="entry name" value="KwaB"/>
    <property type="match status" value="1"/>
</dbReference>
<dbReference type="EMBL" id="CP124855">
    <property type="protein sequence ID" value="WHF51877.1"/>
    <property type="molecule type" value="Genomic_DNA"/>
</dbReference>
<dbReference type="InterPro" id="IPR048119">
    <property type="entry name" value="KwaB"/>
</dbReference>
<dbReference type="RefSeq" id="WP_282905194.1">
    <property type="nucleotide sequence ID" value="NZ_CP124855.1"/>
</dbReference>
<evidence type="ECO:0000313" key="1">
    <source>
        <dbReference type="EMBL" id="WHF51877.1"/>
    </source>
</evidence>
<protein>
    <submittedName>
        <fullName evidence="1">Anti-phage protein KwaB</fullName>
    </submittedName>
</protein>
<gene>
    <name evidence="1" type="primary">kwaB</name>
    <name evidence="1" type="ORF">QGN23_01035</name>
</gene>
<keyword evidence="2" id="KW-1185">Reference proteome</keyword>
<dbReference type="InterPro" id="IPR032359">
    <property type="entry name" value="KwaB-like"/>
</dbReference>